<name>A0A177IEQ4_9CORY</name>
<dbReference type="EMBL" id="LSTQ01000022">
    <property type="protein sequence ID" value="OAH27292.1"/>
    <property type="molecule type" value="Genomic_DNA"/>
</dbReference>
<dbReference type="Proteomes" id="UP000076947">
    <property type="component" value="Unassembled WGS sequence"/>
</dbReference>
<dbReference type="OrthoDB" id="9790578at2"/>
<keyword evidence="2" id="KW-1185">Reference proteome</keyword>
<reference evidence="2" key="1">
    <citation type="submission" date="2016-02" db="EMBL/GenBank/DDBJ databases">
        <authorList>
            <person name="Kaur G."/>
            <person name="Nair G.R."/>
            <person name="Mayilraj S."/>
        </authorList>
    </citation>
    <scope>NUCLEOTIDE SEQUENCE [LARGE SCALE GENOMIC DNA]</scope>
    <source>
        <strain evidence="2">GA-15</strain>
    </source>
</reference>
<dbReference type="RefSeq" id="WP_066839871.1">
    <property type="nucleotide sequence ID" value="NZ_CAJFGC010000002.1"/>
</dbReference>
<proteinExistence type="predicted"/>
<evidence type="ECO:0000313" key="2">
    <source>
        <dbReference type="Proteomes" id="UP000076947"/>
    </source>
</evidence>
<organism evidence="1 2">
    <name type="scientific">Corynebacterium stationis</name>
    <dbReference type="NCBI Taxonomy" id="1705"/>
    <lineage>
        <taxon>Bacteria</taxon>
        <taxon>Bacillati</taxon>
        <taxon>Actinomycetota</taxon>
        <taxon>Actinomycetes</taxon>
        <taxon>Mycobacteriales</taxon>
        <taxon>Corynebacteriaceae</taxon>
        <taxon>Corynebacterium</taxon>
    </lineage>
</organism>
<comment type="caution">
    <text evidence="1">The sequence shown here is derived from an EMBL/GenBank/DDBJ whole genome shotgun (WGS) entry which is preliminary data.</text>
</comment>
<gene>
    <name evidence="1" type="ORF">AYJ05_05375</name>
</gene>
<accession>A0A177IEQ4</accession>
<protein>
    <submittedName>
        <fullName evidence="1">3-methyladenine DNA glycosylase</fullName>
    </submittedName>
</protein>
<dbReference type="STRING" id="1705.CA21670_05680"/>
<dbReference type="AlphaFoldDB" id="A0A177IEQ4"/>
<evidence type="ECO:0000313" key="1">
    <source>
        <dbReference type="EMBL" id="OAH27292.1"/>
    </source>
</evidence>
<sequence length="291" mass="33379">MIFLDPSEWGARMQAHQHRADELLAAYRHPGEKHPVYDFLFNYYPVRPKHLRQWHPGVGVKLLGPVEAPHATWRDYVVDDNGVALDIPAFWARRGDSMEHIRTLMENSAANPSRFECFGLHEWAMLYKSEDARHDLPLRLGQAGTDEVVETHRIRCSHYDAFRFFTPPARPLNLTVLHREDQVHVEQAGCVHATMDLYKWAWKMGPLVPGELFLDTLELAVDARILDMEASPYDCRELGFSVVAIETTEGKAEYVRRQRALADRAKPMRSRLVALIEEAKRANLSSDNTVA</sequence>